<gene>
    <name evidence="7" type="ORF">CDAR_220501</name>
</gene>
<keyword evidence="8" id="KW-1185">Reference proteome</keyword>
<evidence type="ECO:0000256" key="1">
    <source>
        <dbReference type="ARBA" id="ARBA00022723"/>
    </source>
</evidence>
<feature type="region of interest" description="Disordered" evidence="5">
    <location>
        <begin position="36"/>
        <end position="72"/>
    </location>
</feature>
<dbReference type="GO" id="GO:0061630">
    <property type="term" value="F:ubiquitin protein ligase activity"/>
    <property type="evidence" value="ECO:0007669"/>
    <property type="project" value="TreeGrafter"/>
</dbReference>
<evidence type="ECO:0000256" key="3">
    <source>
        <dbReference type="ARBA" id="ARBA00022833"/>
    </source>
</evidence>
<keyword evidence="1" id="KW-0479">Metal-binding</keyword>
<dbReference type="Pfam" id="PF13639">
    <property type="entry name" value="zf-RING_2"/>
    <property type="match status" value="1"/>
</dbReference>
<dbReference type="GO" id="GO:0006511">
    <property type="term" value="P:ubiquitin-dependent protein catabolic process"/>
    <property type="evidence" value="ECO:0007669"/>
    <property type="project" value="TreeGrafter"/>
</dbReference>
<dbReference type="AlphaFoldDB" id="A0AAV4UFK8"/>
<organism evidence="7 8">
    <name type="scientific">Caerostris darwini</name>
    <dbReference type="NCBI Taxonomy" id="1538125"/>
    <lineage>
        <taxon>Eukaryota</taxon>
        <taxon>Metazoa</taxon>
        <taxon>Ecdysozoa</taxon>
        <taxon>Arthropoda</taxon>
        <taxon>Chelicerata</taxon>
        <taxon>Arachnida</taxon>
        <taxon>Araneae</taxon>
        <taxon>Araneomorphae</taxon>
        <taxon>Entelegynae</taxon>
        <taxon>Araneoidea</taxon>
        <taxon>Araneidae</taxon>
        <taxon>Caerostris</taxon>
    </lineage>
</organism>
<dbReference type="GO" id="GO:0008270">
    <property type="term" value="F:zinc ion binding"/>
    <property type="evidence" value="ECO:0007669"/>
    <property type="project" value="UniProtKB-KW"/>
</dbReference>
<reference evidence="7 8" key="1">
    <citation type="submission" date="2021-06" db="EMBL/GenBank/DDBJ databases">
        <title>Caerostris darwini draft genome.</title>
        <authorList>
            <person name="Kono N."/>
            <person name="Arakawa K."/>
        </authorList>
    </citation>
    <scope>NUCLEOTIDE SEQUENCE [LARGE SCALE GENOMIC DNA]</scope>
</reference>
<keyword evidence="3" id="KW-0862">Zinc</keyword>
<dbReference type="EMBL" id="BPLQ01011204">
    <property type="protein sequence ID" value="GIY56563.1"/>
    <property type="molecule type" value="Genomic_DNA"/>
</dbReference>
<dbReference type="PROSITE" id="PS50089">
    <property type="entry name" value="ZF_RING_2"/>
    <property type="match status" value="1"/>
</dbReference>
<sequence>MRLLPCSHSFHDRCIQKWMESNPKCPICRNSVVEKEDLDDSEEPSSPNLTWKFRSRKKEDLGDSEEQPSPNLSWICPDCATFSILIIGEPPAGSIWQKDAFWIDSNTRFDICKACSAVSFKDLPLVFMSDDDSSNHQNIHSETSEH</sequence>
<dbReference type="SUPFAM" id="SSF57850">
    <property type="entry name" value="RING/U-box"/>
    <property type="match status" value="1"/>
</dbReference>
<feature type="domain" description="RING-type" evidence="6">
    <location>
        <begin position="3"/>
        <end position="29"/>
    </location>
</feature>
<dbReference type="PANTHER" id="PTHR45931:SF3">
    <property type="entry name" value="RING ZINC FINGER-CONTAINING PROTEIN"/>
    <property type="match status" value="1"/>
</dbReference>
<evidence type="ECO:0000313" key="8">
    <source>
        <dbReference type="Proteomes" id="UP001054837"/>
    </source>
</evidence>
<comment type="caution">
    <text evidence="7">The sequence shown here is derived from an EMBL/GenBank/DDBJ whole genome shotgun (WGS) entry which is preliminary data.</text>
</comment>
<evidence type="ECO:0000313" key="7">
    <source>
        <dbReference type="EMBL" id="GIY56563.1"/>
    </source>
</evidence>
<keyword evidence="2 4" id="KW-0863">Zinc-finger</keyword>
<evidence type="ECO:0000256" key="4">
    <source>
        <dbReference type="PROSITE-ProRule" id="PRU00175"/>
    </source>
</evidence>
<dbReference type="GO" id="GO:0005634">
    <property type="term" value="C:nucleus"/>
    <property type="evidence" value="ECO:0007669"/>
    <property type="project" value="TreeGrafter"/>
</dbReference>
<dbReference type="InterPro" id="IPR001841">
    <property type="entry name" value="Znf_RING"/>
</dbReference>
<accession>A0AAV4UFK8</accession>
<dbReference type="InterPro" id="IPR013083">
    <property type="entry name" value="Znf_RING/FYVE/PHD"/>
</dbReference>
<protein>
    <recommendedName>
        <fullName evidence="6">RING-type domain-containing protein</fullName>
    </recommendedName>
</protein>
<name>A0AAV4UFK8_9ARAC</name>
<dbReference type="Gene3D" id="3.30.40.10">
    <property type="entry name" value="Zinc/RING finger domain, C3HC4 (zinc finger)"/>
    <property type="match status" value="1"/>
</dbReference>
<evidence type="ECO:0000256" key="2">
    <source>
        <dbReference type="ARBA" id="ARBA00022771"/>
    </source>
</evidence>
<dbReference type="Proteomes" id="UP001054837">
    <property type="component" value="Unassembled WGS sequence"/>
</dbReference>
<dbReference type="InterPro" id="IPR051834">
    <property type="entry name" value="RING_finger_E3_ligase"/>
</dbReference>
<evidence type="ECO:0000256" key="5">
    <source>
        <dbReference type="SAM" id="MobiDB-lite"/>
    </source>
</evidence>
<proteinExistence type="predicted"/>
<evidence type="ECO:0000259" key="6">
    <source>
        <dbReference type="PROSITE" id="PS50089"/>
    </source>
</evidence>
<dbReference type="PANTHER" id="PTHR45931">
    <property type="entry name" value="SI:CH211-59O9.10"/>
    <property type="match status" value="1"/>
</dbReference>